<evidence type="ECO:0008006" key="4">
    <source>
        <dbReference type="Google" id="ProtNLM"/>
    </source>
</evidence>
<dbReference type="EMBL" id="HBGW01014580">
    <property type="protein sequence ID" value="CAD9520473.1"/>
    <property type="molecule type" value="Transcribed_RNA"/>
</dbReference>
<dbReference type="SUPFAM" id="SSF51182">
    <property type="entry name" value="RmlC-like cupins"/>
    <property type="match status" value="1"/>
</dbReference>
<accession>A0A7S2IJL9</accession>
<organism evidence="3">
    <name type="scientific">Zooxanthella nutricula</name>
    <dbReference type="NCBI Taxonomy" id="1333877"/>
    <lineage>
        <taxon>Eukaryota</taxon>
        <taxon>Sar</taxon>
        <taxon>Alveolata</taxon>
        <taxon>Dinophyceae</taxon>
        <taxon>Peridiniales</taxon>
        <taxon>Peridiniales incertae sedis</taxon>
        <taxon>Zooxanthella</taxon>
    </lineage>
</organism>
<keyword evidence="2" id="KW-0732">Signal</keyword>
<evidence type="ECO:0000313" key="3">
    <source>
        <dbReference type="EMBL" id="CAD9520473.1"/>
    </source>
</evidence>
<dbReference type="InterPro" id="IPR011051">
    <property type="entry name" value="RmlC_Cupin_sf"/>
</dbReference>
<sequence>MTLRVAGVRWVLLGVACLSDAAARLPDYAHYRGSSPDEREALSGGGEVARWHAPCGPLEGRPRPGELTERPPTVTRLTLPAGGRFPPEGEAMWLGEDAAYFVMSGAVACEACQGRRTLATGDVFVSNARRPHGPFVAKHGAVVVAVTTSRFDYHTSSPPAPKIMWHMGQRAMQSPHWDPSGMFGLSDLCKRSGGVHQHNWPQMGRLPNVMAVSLNNDCFIPCHQHIGGALYVVVEGAFIVHGDGGWHNTTFHAGDLRWARGGFAYGPEYGGPAPRSRLNVIGMPGAVEPGRCHAHPVR</sequence>
<gene>
    <name evidence="3" type="ORF">BRAN1462_LOCUS9259</name>
</gene>
<reference evidence="3" key="1">
    <citation type="submission" date="2021-01" db="EMBL/GenBank/DDBJ databases">
        <authorList>
            <person name="Corre E."/>
            <person name="Pelletier E."/>
            <person name="Niang G."/>
            <person name="Scheremetjew M."/>
            <person name="Finn R."/>
            <person name="Kale V."/>
            <person name="Holt S."/>
            <person name="Cochrane G."/>
            <person name="Meng A."/>
            <person name="Brown T."/>
            <person name="Cohen L."/>
        </authorList>
    </citation>
    <scope>NUCLEOTIDE SEQUENCE</scope>
    <source>
        <strain evidence="3">RCC3387</strain>
    </source>
</reference>
<feature type="signal peptide" evidence="2">
    <location>
        <begin position="1"/>
        <end position="23"/>
    </location>
</feature>
<proteinExistence type="predicted"/>
<dbReference type="AlphaFoldDB" id="A0A7S2IJL9"/>
<evidence type="ECO:0000256" key="1">
    <source>
        <dbReference type="SAM" id="MobiDB-lite"/>
    </source>
</evidence>
<protein>
    <recommendedName>
        <fullName evidence="4">Cupin 2 conserved barrel domain-containing protein</fullName>
    </recommendedName>
</protein>
<feature type="chain" id="PRO_5030789961" description="Cupin 2 conserved barrel domain-containing protein" evidence="2">
    <location>
        <begin position="24"/>
        <end position="298"/>
    </location>
</feature>
<feature type="compositionally biased region" description="Basic and acidic residues" evidence="1">
    <location>
        <begin position="60"/>
        <end position="69"/>
    </location>
</feature>
<name>A0A7S2IJL9_9DINO</name>
<evidence type="ECO:0000256" key="2">
    <source>
        <dbReference type="SAM" id="SignalP"/>
    </source>
</evidence>
<feature type="region of interest" description="Disordered" evidence="1">
    <location>
        <begin position="34"/>
        <end position="72"/>
    </location>
</feature>
<dbReference type="InterPro" id="IPR014710">
    <property type="entry name" value="RmlC-like_jellyroll"/>
</dbReference>
<dbReference type="Gene3D" id="2.60.120.10">
    <property type="entry name" value="Jelly Rolls"/>
    <property type="match status" value="1"/>
</dbReference>